<keyword evidence="4" id="KW-0723">Serine/threonine-protein kinase</keyword>
<dbReference type="PROSITE" id="PS00108">
    <property type="entry name" value="PROTEIN_KINASE_ST"/>
    <property type="match status" value="1"/>
</dbReference>
<dbReference type="GeneID" id="108248610"/>
<evidence type="ECO:0000256" key="1">
    <source>
        <dbReference type="ARBA" id="ARBA00022741"/>
    </source>
</evidence>
<dbReference type="OrthoDB" id="4062651at2759"/>
<name>A0A3Q3EU92_KRYMA</name>
<dbReference type="OMA" id="CTTVMEE"/>
<dbReference type="AlphaFoldDB" id="A0A3Q3EU92"/>
<dbReference type="SUPFAM" id="SSF56112">
    <property type="entry name" value="Protein kinase-like (PK-like)"/>
    <property type="match status" value="1"/>
</dbReference>
<dbReference type="STRING" id="37003.ENSKMAP00000005307"/>
<dbReference type="InterPro" id="IPR008271">
    <property type="entry name" value="Ser/Thr_kinase_AS"/>
</dbReference>
<dbReference type="Gene3D" id="1.10.510.10">
    <property type="entry name" value="Transferase(Phosphotransferase) domain 1"/>
    <property type="match status" value="1"/>
</dbReference>
<proteinExistence type="inferred from homology"/>
<keyword evidence="2 3" id="KW-0067">ATP-binding</keyword>
<keyword evidence="4" id="KW-0808">Transferase</keyword>
<dbReference type="RefSeq" id="XP_017292977.1">
    <property type="nucleotide sequence ID" value="XM_017437488.3"/>
</dbReference>
<dbReference type="GeneTree" id="ENSGT00940000160206"/>
<keyword evidence="4" id="KW-0418">Kinase</keyword>
<evidence type="ECO:0000313" key="8">
    <source>
        <dbReference type="Proteomes" id="UP000264800"/>
    </source>
</evidence>
<dbReference type="PANTHER" id="PTHR44329:SF297">
    <property type="entry name" value="RECEPTOR-INTERACTING SERINE_THREONINE-PROTEIN KINASE 3"/>
    <property type="match status" value="1"/>
</dbReference>
<dbReference type="GO" id="GO:0005524">
    <property type="term" value="F:ATP binding"/>
    <property type="evidence" value="ECO:0007669"/>
    <property type="project" value="UniProtKB-UniRule"/>
</dbReference>
<organism evidence="7 8">
    <name type="scientific">Kryptolebias marmoratus</name>
    <name type="common">Mangrove killifish</name>
    <name type="synonym">Rivulus marmoratus</name>
    <dbReference type="NCBI Taxonomy" id="37003"/>
    <lineage>
        <taxon>Eukaryota</taxon>
        <taxon>Metazoa</taxon>
        <taxon>Chordata</taxon>
        <taxon>Craniata</taxon>
        <taxon>Vertebrata</taxon>
        <taxon>Euteleostomi</taxon>
        <taxon>Actinopterygii</taxon>
        <taxon>Neopterygii</taxon>
        <taxon>Teleostei</taxon>
        <taxon>Neoteleostei</taxon>
        <taxon>Acanthomorphata</taxon>
        <taxon>Ovalentaria</taxon>
        <taxon>Atherinomorphae</taxon>
        <taxon>Cyprinodontiformes</taxon>
        <taxon>Rivulidae</taxon>
        <taxon>Kryptolebias</taxon>
    </lineage>
</organism>
<dbReference type="InterPro" id="IPR000719">
    <property type="entry name" value="Prot_kinase_dom"/>
</dbReference>
<evidence type="ECO:0000256" key="2">
    <source>
        <dbReference type="ARBA" id="ARBA00022840"/>
    </source>
</evidence>
<keyword evidence="1 3" id="KW-0547">Nucleotide-binding</keyword>
<evidence type="ECO:0000256" key="4">
    <source>
        <dbReference type="RuleBase" id="RU000304"/>
    </source>
</evidence>
<dbReference type="InterPro" id="IPR011009">
    <property type="entry name" value="Kinase-like_dom_sf"/>
</dbReference>
<keyword evidence="8" id="KW-1185">Reference proteome</keyword>
<comment type="similarity">
    <text evidence="4">Belongs to the protein kinase superfamily.</text>
</comment>
<dbReference type="Pfam" id="PF00069">
    <property type="entry name" value="Pkinase"/>
    <property type="match status" value="1"/>
</dbReference>
<dbReference type="PANTHER" id="PTHR44329">
    <property type="entry name" value="SERINE/THREONINE-PROTEIN KINASE TNNI3K-RELATED"/>
    <property type="match status" value="1"/>
</dbReference>
<dbReference type="SMART" id="SM00220">
    <property type="entry name" value="S_TKc"/>
    <property type="match status" value="1"/>
</dbReference>
<evidence type="ECO:0000256" key="5">
    <source>
        <dbReference type="SAM" id="MobiDB-lite"/>
    </source>
</evidence>
<protein>
    <submittedName>
        <fullName evidence="7">Receptor-interacting serine/threonine-protein kinase 3-like</fullName>
    </submittedName>
</protein>
<evidence type="ECO:0000256" key="3">
    <source>
        <dbReference type="PROSITE-ProRule" id="PRU10141"/>
    </source>
</evidence>
<dbReference type="PROSITE" id="PS50011">
    <property type="entry name" value="PROTEIN_KINASE_DOM"/>
    <property type="match status" value="1"/>
</dbReference>
<dbReference type="Ensembl" id="ENSKMAT00000005399.1">
    <property type="protein sequence ID" value="ENSKMAP00000005307.1"/>
    <property type="gene ID" value="ENSKMAG00000004033.1"/>
</dbReference>
<feature type="region of interest" description="Disordered" evidence="5">
    <location>
        <begin position="472"/>
        <end position="493"/>
    </location>
</feature>
<accession>A0A3Q3EU92</accession>
<evidence type="ECO:0000259" key="6">
    <source>
        <dbReference type="PROSITE" id="PS50011"/>
    </source>
</evidence>
<dbReference type="KEGG" id="kmr:108248610"/>
<dbReference type="InterPro" id="IPR051681">
    <property type="entry name" value="Ser/Thr_Kinases-Pseudokinases"/>
</dbReference>
<feature type="domain" description="Protein kinase" evidence="6">
    <location>
        <begin position="17"/>
        <end position="299"/>
    </location>
</feature>
<evidence type="ECO:0000313" key="7">
    <source>
        <dbReference type="Ensembl" id="ENSKMAP00000005307.1"/>
    </source>
</evidence>
<reference evidence="7" key="2">
    <citation type="submission" date="2025-09" db="UniProtKB">
        <authorList>
            <consortium name="Ensembl"/>
        </authorList>
    </citation>
    <scope>IDENTIFICATION</scope>
</reference>
<dbReference type="PROSITE" id="PS00107">
    <property type="entry name" value="PROTEIN_KINASE_ATP"/>
    <property type="match status" value="1"/>
</dbReference>
<sequence length="493" mass="55066">MALLSCLPPVEIGESVLEDWEVIGSGGFGQIYKARHCQWCCDVAIKLLHYDDGNSSALLREVNMMRKGSSPYVIHVHGVFKGRLPSSGLSVQLGLVMEFMERGSLALLQQSLEEPPPLPLVFRLVHQVSLGINFLHSLSPAVLHLDLKPSNVLLDSSLNAKLTDFGLAKFSQSVTRVSKKDSNEEGGTLSYMPPEAFEISYSPTRSSDIYSFGILLWSIVTGKQPYANAMSSIVKFRIPQGDRPSLDEIRHQAAGRAGLATLMELMQKCWDSKPSTRPNSRMCTTVTEELYKMHKHSIIDAVHYVLKKLDRNEEERVTDQIEGLSITQTEVTCRVEAQNLCDDVPTGPPPVQEMAGSWIANQKDKSRVEDRLTGLCHVDQARTSTDFKMKASSVHPIQTSPQSPSTRRSTQFRATKHSQMSFKEHLSPQYQRQVSSPDTFACHPPSPRTVNMHFSNVTGFQSGNNNFMNVFHPGLSERKRHPSAPPSYDFPHY</sequence>
<dbReference type="InterPro" id="IPR017441">
    <property type="entry name" value="Protein_kinase_ATP_BS"/>
</dbReference>
<reference evidence="7" key="1">
    <citation type="submission" date="2025-08" db="UniProtKB">
        <authorList>
            <consortium name="Ensembl"/>
        </authorList>
    </citation>
    <scope>IDENTIFICATION</scope>
</reference>
<dbReference type="CTD" id="11035"/>
<dbReference type="GO" id="GO:0004706">
    <property type="term" value="F:JUN kinase kinase kinase activity"/>
    <property type="evidence" value="ECO:0007669"/>
    <property type="project" value="TreeGrafter"/>
</dbReference>
<feature type="compositionally biased region" description="Low complexity" evidence="5">
    <location>
        <begin position="398"/>
        <end position="411"/>
    </location>
</feature>
<dbReference type="Proteomes" id="UP000264800">
    <property type="component" value="Unplaced"/>
</dbReference>
<feature type="binding site" evidence="3">
    <location>
        <position position="46"/>
    </location>
    <ligand>
        <name>ATP</name>
        <dbReference type="ChEBI" id="CHEBI:30616"/>
    </ligand>
</feature>
<feature type="region of interest" description="Disordered" evidence="5">
    <location>
        <begin position="389"/>
        <end position="427"/>
    </location>
</feature>